<comment type="caution">
    <text evidence="1">The sequence shown here is derived from an EMBL/GenBank/DDBJ whole genome shotgun (WGS) entry which is preliminary data.</text>
</comment>
<sequence length="302" mass="34653">MIVNRHSKIGLFGNRKPNNTKGLFLFDFNTQEKKYLADFPEWEPQNISIDGKRIAITRTSSNTRAYRTDLVITDHENETVLLNTDNYCIYDVEFNAKGNKIIIVASKKKPFCYDLSLQQITAELPKQIRTYKGDLDPENDTFLAPCENTKDTCYLFNFATGKTESIKFGTKAMISRIKFSVDFTFIYLVTETNVLYCFDRDYKIKWYKDFNYLGKDGGRINSSDIFQTENGQLLALYASSTESNSWGAEYVVDATNGEIVNQIEAYQFRGGFSSDFFENKVLLYTHNTIDLITGKVSENPVI</sequence>
<evidence type="ECO:0000313" key="1">
    <source>
        <dbReference type="EMBL" id="MDX6189627.1"/>
    </source>
</evidence>
<protein>
    <recommendedName>
        <fullName evidence="3">WD40 repeat domain-containing protein</fullName>
    </recommendedName>
</protein>
<dbReference type="EMBL" id="JAWXVI010000005">
    <property type="protein sequence ID" value="MDX6189627.1"/>
    <property type="molecule type" value="Genomic_DNA"/>
</dbReference>
<dbReference type="Gene3D" id="2.130.10.10">
    <property type="entry name" value="YVTN repeat-like/Quinoprotein amine dehydrogenase"/>
    <property type="match status" value="1"/>
</dbReference>
<organism evidence="1 2">
    <name type="scientific">Flavobacterium cupriresistens</name>
    <dbReference type="NCBI Taxonomy" id="2893885"/>
    <lineage>
        <taxon>Bacteria</taxon>
        <taxon>Pseudomonadati</taxon>
        <taxon>Bacteroidota</taxon>
        <taxon>Flavobacteriia</taxon>
        <taxon>Flavobacteriales</taxon>
        <taxon>Flavobacteriaceae</taxon>
        <taxon>Flavobacterium</taxon>
    </lineage>
</organism>
<keyword evidence="2" id="KW-1185">Reference proteome</keyword>
<dbReference type="InterPro" id="IPR015943">
    <property type="entry name" value="WD40/YVTN_repeat-like_dom_sf"/>
</dbReference>
<name>A0ABU4RAL8_9FLAO</name>
<evidence type="ECO:0008006" key="3">
    <source>
        <dbReference type="Google" id="ProtNLM"/>
    </source>
</evidence>
<dbReference type="InterPro" id="IPR011044">
    <property type="entry name" value="Quino_amine_DH_bsu"/>
</dbReference>
<reference evidence="1 2" key="1">
    <citation type="submission" date="2023-11" db="EMBL/GenBank/DDBJ databases">
        <title>Unpublished Manusciprt.</title>
        <authorList>
            <person name="Saticioglu I.B."/>
            <person name="Ay H."/>
            <person name="Ajmi N."/>
            <person name="Altun S."/>
            <person name="Duman M."/>
        </authorList>
    </citation>
    <scope>NUCLEOTIDE SEQUENCE [LARGE SCALE GENOMIC DNA]</scope>
    <source>
        <strain evidence="1 2">Fl-318</strain>
    </source>
</reference>
<dbReference type="RefSeq" id="WP_230001701.1">
    <property type="nucleotide sequence ID" value="NZ_CP087134.1"/>
</dbReference>
<dbReference type="SUPFAM" id="SSF50969">
    <property type="entry name" value="YVTN repeat-like/Quinoprotein amine dehydrogenase"/>
    <property type="match status" value="1"/>
</dbReference>
<evidence type="ECO:0000313" key="2">
    <source>
        <dbReference type="Proteomes" id="UP001273350"/>
    </source>
</evidence>
<dbReference type="Proteomes" id="UP001273350">
    <property type="component" value="Unassembled WGS sequence"/>
</dbReference>
<gene>
    <name evidence="1" type="ORF">SGQ83_09720</name>
</gene>
<accession>A0ABU4RAL8</accession>
<proteinExistence type="predicted"/>